<dbReference type="Pfam" id="PF09684">
    <property type="entry name" value="Tail_P2_I"/>
    <property type="match status" value="1"/>
</dbReference>
<dbReference type="AlphaFoldDB" id="A0A4R3V6A8"/>
<organism evidence="1 2">
    <name type="scientific">Paracandidimonas soli</name>
    <dbReference type="NCBI Taxonomy" id="1917182"/>
    <lineage>
        <taxon>Bacteria</taxon>
        <taxon>Pseudomonadati</taxon>
        <taxon>Pseudomonadota</taxon>
        <taxon>Betaproteobacteria</taxon>
        <taxon>Burkholderiales</taxon>
        <taxon>Alcaligenaceae</taxon>
        <taxon>Paracandidimonas</taxon>
    </lineage>
</organism>
<evidence type="ECO:0000313" key="2">
    <source>
        <dbReference type="Proteomes" id="UP000294692"/>
    </source>
</evidence>
<dbReference type="InterPro" id="IPR006521">
    <property type="entry name" value="Tail_protein_I"/>
</dbReference>
<keyword evidence="2" id="KW-1185">Reference proteome</keyword>
<comment type="caution">
    <text evidence="1">The sequence shown here is derived from an EMBL/GenBank/DDBJ whole genome shotgun (WGS) entry which is preliminary data.</text>
</comment>
<reference evidence="1 2" key="1">
    <citation type="submission" date="2019-03" db="EMBL/GenBank/DDBJ databases">
        <title>Genomic Encyclopedia of Type Strains, Phase IV (KMG-IV): sequencing the most valuable type-strain genomes for metagenomic binning, comparative biology and taxonomic classification.</title>
        <authorList>
            <person name="Goeker M."/>
        </authorList>
    </citation>
    <scope>NUCLEOTIDE SEQUENCE [LARGE SCALE GENOMIC DNA]</scope>
    <source>
        <strain evidence="1 2">DSM 100048</strain>
    </source>
</reference>
<dbReference type="RefSeq" id="WP_132475095.1">
    <property type="nucleotide sequence ID" value="NZ_JBHRVM010000001.1"/>
</dbReference>
<accession>A0A4R3V6A8</accession>
<protein>
    <submittedName>
        <fullName evidence="1">Phage tail P2-like protein</fullName>
    </submittedName>
</protein>
<dbReference type="OrthoDB" id="90759at2"/>
<dbReference type="NCBIfam" id="TIGR01634">
    <property type="entry name" value="tail_P2_I"/>
    <property type="match status" value="1"/>
</dbReference>
<dbReference type="Proteomes" id="UP000294692">
    <property type="component" value="Unassembled WGS sequence"/>
</dbReference>
<name>A0A4R3V6A8_9BURK</name>
<proteinExistence type="predicted"/>
<dbReference type="EMBL" id="SMBX01000003">
    <property type="protein sequence ID" value="TCV00516.1"/>
    <property type="molecule type" value="Genomic_DNA"/>
</dbReference>
<evidence type="ECO:0000313" key="1">
    <source>
        <dbReference type="EMBL" id="TCV00516.1"/>
    </source>
</evidence>
<gene>
    <name evidence="1" type="ORF">EV686_10396</name>
</gene>
<sequence length="208" mass="23200">MAAITLLPASSTSLERNIAQAGADIELIDATVIVRVTRVDDAPVDFLPYLAWEVSVDRWSDAWPEATKRQVIKESFYVHKRKGTIASLRRVVEPFGYLLKVVEWFQETPPGPRGTFRLDIGVNNEGITEEVYLELERLIADTKPLSRHMLGLNITLLTRGTCYIGATTLLGDTTTVYPPDPQDIEISSAPHYRAATHIIDTVSVRPLL</sequence>